<evidence type="ECO:0000256" key="1">
    <source>
        <dbReference type="SAM" id="Phobius"/>
    </source>
</evidence>
<feature type="transmembrane region" description="Helical" evidence="1">
    <location>
        <begin position="7"/>
        <end position="24"/>
    </location>
</feature>
<dbReference type="InterPro" id="IPR010397">
    <property type="entry name" value="DUF996"/>
</dbReference>
<organism evidence="2 3">
    <name type="scientific">Methanosuratincola subterraneus</name>
    <dbReference type="NCBI Taxonomy" id="2593994"/>
    <lineage>
        <taxon>Archaea</taxon>
        <taxon>Thermoproteota</taxon>
        <taxon>Methanosuratincolia</taxon>
        <taxon>Candidatus Methanomethylicales</taxon>
        <taxon>Candidatus Methanomethylicaceae</taxon>
        <taxon>Candidatus Methanosuratincola (ex Vanwonterghem et al. 2016)</taxon>
    </lineage>
</organism>
<dbReference type="AlphaFoldDB" id="A0A3S3VCM7"/>
<feature type="transmembrane region" description="Helical" evidence="1">
    <location>
        <begin position="62"/>
        <end position="89"/>
    </location>
</feature>
<keyword evidence="1" id="KW-0812">Transmembrane</keyword>
<reference evidence="2 3" key="1">
    <citation type="submission" date="2018-12" db="EMBL/GenBank/DDBJ databases">
        <title>The complete genome of the methanogenic archaea of the candidate phylum Verstraetearchaeota, obtained from the metagenome of underground thermal water.</title>
        <authorList>
            <person name="Kadnikov V.V."/>
            <person name="Mardanov A.V."/>
            <person name="Beletsky A.V."/>
            <person name="Karnachuk O.V."/>
            <person name="Ravin N.V."/>
        </authorList>
    </citation>
    <scope>NUCLEOTIDE SEQUENCE [LARGE SCALE GENOMIC DNA]</scope>
    <source>
        <strain evidence="2">Ch88</strain>
    </source>
</reference>
<keyword evidence="1" id="KW-0472">Membrane</keyword>
<feature type="transmembrane region" description="Helical" evidence="1">
    <location>
        <begin position="30"/>
        <end position="50"/>
    </location>
</feature>
<feature type="transmembrane region" description="Helical" evidence="1">
    <location>
        <begin position="163"/>
        <end position="193"/>
    </location>
</feature>
<evidence type="ECO:0008006" key="4">
    <source>
        <dbReference type="Google" id="ProtNLM"/>
    </source>
</evidence>
<proteinExistence type="predicted"/>
<sequence>MSIESNKILGGVGAILLFIGVIPFRYMGVISLVGLILILVALYGFASIYGDRRIFNNFLYGIIAGIIGAAVAVAVALFSVLSVLTQLLYEIFPGWNGDWTALQGMTPDTSNLETGTILSLLGGILVVLVILYITAILGGFFTRRSFKALSEKTGIRLFSTAGLIFFIGTFLTIILIGFLLIWISILLIAIAFFQIRAQPEAPAAATAAVAPPAPSTG</sequence>
<dbReference type="Proteomes" id="UP000288215">
    <property type="component" value="Unassembled WGS sequence"/>
</dbReference>
<keyword evidence="1" id="KW-1133">Transmembrane helix</keyword>
<evidence type="ECO:0000313" key="2">
    <source>
        <dbReference type="EMBL" id="RWX73646.1"/>
    </source>
</evidence>
<comment type="caution">
    <text evidence="2">The sequence shown here is derived from an EMBL/GenBank/DDBJ whole genome shotgun (WGS) entry which is preliminary data.</text>
</comment>
<accession>A0A3S3VCM7</accession>
<protein>
    <recommendedName>
        <fullName evidence="4">DUF996 domain-containing protein</fullName>
    </recommendedName>
</protein>
<gene>
    <name evidence="2" type="ORF">Metus_0425</name>
</gene>
<name>A0A3S3VCM7_METS7</name>
<feature type="transmembrane region" description="Helical" evidence="1">
    <location>
        <begin position="117"/>
        <end position="142"/>
    </location>
</feature>
<dbReference type="EMBL" id="RXGA01000002">
    <property type="protein sequence ID" value="RWX73646.1"/>
    <property type="molecule type" value="Genomic_DNA"/>
</dbReference>
<dbReference type="Pfam" id="PF06195">
    <property type="entry name" value="DUF996"/>
    <property type="match status" value="1"/>
</dbReference>
<evidence type="ECO:0000313" key="3">
    <source>
        <dbReference type="Proteomes" id="UP000288215"/>
    </source>
</evidence>